<gene>
    <name evidence="3" type="ORF">JQ615_39060</name>
</gene>
<keyword evidence="4" id="KW-1185">Reference proteome</keyword>
<feature type="region of interest" description="Disordered" evidence="1">
    <location>
        <begin position="41"/>
        <end position="90"/>
    </location>
</feature>
<evidence type="ECO:0000313" key="4">
    <source>
        <dbReference type="Proteomes" id="UP001315278"/>
    </source>
</evidence>
<accession>A0ABS5FX12</accession>
<reference evidence="4" key="1">
    <citation type="journal article" date="2021" name="ISME J.">
        <title>Evolutionary origin and ecological implication of a unique nif island in free-living Bradyrhizobium lineages.</title>
        <authorList>
            <person name="Tao J."/>
        </authorList>
    </citation>
    <scope>NUCLEOTIDE SEQUENCE [LARGE SCALE GENOMIC DNA]</scope>
    <source>
        <strain evidence="4">SZCCT0434</strain>
    </source>
</reference>
<sequence>MRLSSSSVAPSAVAFLSVAVSATVLLCSPASSQITTGPTQLPNITVDAPKPVARPSKPERTAHTVVSHRRSLARQTSSDHADTPTGGSGPPLARIAALEKVASNCNGGCESSLPHGNLPWVGCSFSAGDDALGPFSTTCRDNLTYKSYVDCVETKVFLGEYQNKARWTCSSLQASGKYQQVAERAKHPH</sequence>
<keyword evidence="2" id="KW-0732">Signal</keyword>
<name>A0ABS5FX12_9BRAD</name>
<dbReference type="EMBL" id="JAFCJH010000079">
    <property type="protein sequence ID" value="MBR0801365.1"/>
    <property type="molecule type" value="Genomic_DNA"/>
</dbReference>
<evidence type="ECO:0000256" key="1">
    <source>
        <dbReference type="SAM" id="MobiDB-lite"/>
    </source>
</evidence>
<proteinExistence type="predicted"/>
<evidence type="ECO:0000313" key="3">
    <source>
        <dbReference type="EMBL" id="MBR0801365.1"/>
    </source>
</evidence>
<organism evidence="3 4">
    <name type="scientific">Bradyrhizobium jicamae</name>
    <dbReference type="NCBI Taxonomy" id="280332"/>
    <lineage>
        <taxon>Bacteria</taxon>
        <taxon>Pseudomonadati</taxon>
        <taxon>Pseudomonadota</taxon>
        <taxon>Alphaproteobacteria</taxon>
        <taxon>Hyphomicrobiales</taxon>
        <taxon>Nitrobacteraceae</taxon>
        <taxon>Bradyrhizobium</taxon>
    </lineage>
</organism>
<evidence type="ECO:0000256" key="2">
    <source>
        <dbReference type="SAM" id="SignalP"/>
    </source>
</evidence>
<dbReference type="Proteomes" id="UP001315278">
    <property type="component" value="Unassembled WGS sequence"/>
</dbReference>
<feature type="signal peptide" evidence="2">
    <location>
        <begin position="1"/>
        <end position="22"/>
    </location>
</feature>
<feature type="chain" id="PRO_5047330165" evidence="2">
    <location>
        <begin position="23"/>
        <end position="189"/>
    </location>
</feature>
<protein>
    <submittedName>
        <fullName evidence="3">Uncharacterized protein</fullName>
    </submittedName>
</protein>
<comment type="caution">
    <text evidence="3">The sequence shown here is derived from an EMBL/GenBank/DDBJ whole genome shotgun (WGS) entry which is preliminary data.</text>
</comment>